<dbReference type="AlphaFoldDB" id="A0A1H3MNM3"/>
<gene>
    <name evidence="3" type="ORF">SAMN05216554_1502</name>
</gene>
<dbReference type="Gene3D" id="1.10.10.60">
    <property type="entry name" value="Homeodomain-like"/>
    <property type="match status" value="1"/>
</dbReference>
<evidence type="ECO:0000256" key="1">
    <source>
        <dbReference type="SAM" id="MobiDB-lite"/>
    </source>
</evidence>
<accession>A0A1H3MNM3</accession>
<dbReference type="RefSeq" id="WP_092550833.1">
    <property type="nucleotide sequence ID" value="NZ_FNPZ01000001.1"/>
</dbReference>
<dbReference type="InterPro" id="IPR018060">
    <property type="entry name" value="HTH_AraC"/>
</dbReference>
<dbReference type="GO" id="GO:0003700">
    <property type="term" value="F:DNA-binding transcription factor activity"/>
    <property type="evidence" value="ECO:0007669"/>
    <property type="project" value="InterPro"/>
</dbReference>
<evidence type="ECO:0000313" key="4">
    <source>
        <dbReference type="Proteomes" id="UP000198891"/>
    </source>
</evidence>
<name>A0A1H3MNM3_9MICO</name>
<organism evidence="3 4">
    <name type="scientific">Herbiconiux ginsengi</name>
    <dbReference type="NCBI Taxonomy" id="381665"/>
    <lineage>
        <taxon>Bacteria</taxon>
        <taxon>Bacillati</taxon>
        <taxon>Actinomycetota</taxon>
        <taxon>Actinomycetes</taxon>
        <taxon>Micrococcales</taxon>
        <taxon>Microbacteriaceae</taxon>
        <taxon>Herbiconiux</taxon>
    </lineage>
</organism>
<evidence type="ECO:0000313" key="3">
    <source>
        <dbReference type="EMBL" id="SDY78247.1"/>
    </source>
</evidence>
<dbReference type="STRING" id="381665.SAMN05216554_1502"/>
<dbReference type="Proteomes" id="UP000198891">
    <property type="component" value="Unassembled WGS sequence"/>
</dbReference>
<dbReference type="EMBL" id="FNPZ01000001">
    <property type="protein sequence ID" value="SDY78247.1"/>
    <property type="molecule type" value="Genomic_DNA"/>
</dbReference>
<proteinExistence type="predicted"/>
<keyword evidence="4" id="KW-1185">Reference proteome</keyword>
<dbReference type="PROSITE" id="PS01124">
    <property type="entry name" value="HTH_ARAC_FAMILY_2"/>
    <property type="match status" value="1"/>
</dbReference>
<evidence type="ECO:0000259" key="2">
    <source>
        <dbReference type="PROSITE" id="PS01124"/>
    </source>
</evidence>
<dbReference type="OrthoDB" id="5055514at2"/>
<reference evidence="3 4" key="1">
    <citation type="submission" date="2016-10" db="EMBL/GenBank/DDBJ databases">
        <authorList>
            <person name="de Groot N.N."/>
        </authorList>
    </citation>
    <scope>NUCLEOTIDE SEQUENCE [LARGE SCALE GENOMIC DNA]</scope>
    <source>
        <strain evidence="3 4">CGMCC 4.3491</strain>
    </source>
</reference>
<protein>
    <recommendedName>
        <fullName evidence="2">HTH araC/xylS-type domain-containing protein</fullName>
    </recommendedName>
</protein>
<feature type="domain" description="HTH araC/xylS-type" evidence="2">
    <location>
        <begin position="229"/>
        <end position="323"/>
    </location>
</feature>
<sequence length="323" mass="34837">MPSFVQPHRDGSPLPSRRSTTPDGVVGARTAVRGVARRNADAVAWFAERGYQATARDLQLFADEITAPEFRIARTWRTSGRLESHRPRGTALLLIQIEGTTRIRFTRTNGADAALEAGDLAYLPTGSTFTLSSDIPSAQIEVETTGIALPPLVASSLSEGAVFHAPPPSARAVLVEVVNTVLNSTMHPNDHGFPAFRLALRHHVASLLLDATPTAADPARSGREAVLYRLARDVISRRAIDPAFSVTALALELRISAPYLRRIFASHGSTARAEIRAARAAMARSHLQSASSRHPLTLTDAARLAGFRDVTTMRAALRDHPEA</sequence>
<feature type="region of interest" description="Disordered" evidence="1">
    <location>
        <begin position="1"/>
        <end position="24"/>
    </location>
</feature>
<dbReference type="GO" id="GO:0043565">
    <property type="term" value="F:sequence-specific DNA binding"/>
    <property type="evidence" value="ECO:0007669"/>
    <property type="project" value="InterPro"/>
</dbReference>